<gene>
    <name evidence="1" type="ORF">RW095_08080</name>
</gene>
<evidence type="ECO:0000313" key="1">
    <source>
        <dbReference type="EMBL" id="WOD13876.1"/>
    </source>
</evidence>
<reference evidence="1 2" key="1">
    <citation type="submission" date="2023-10" db="EMBL/GenBank/DDBJ databases">
        <title>Surface-active antibiotics is a multifunctional adaptation for post-fire microbes.</title>
        <authorList>
            <person name="Liu M.D."/>
            <person name="Du Y."/>
            <person name="Koupaei S.K."/>
            <person name="Kim N.R."/>
            <person name="Zhang W."/>
            <person name="Traxler M.F."/>
        </authorList>
    </citation>
    <scope>NUCLEOTIDE SEQUENCE [LARGE SCALE GENOMIC DNA]</scope>
    <source>
        <strain evidence="1 2">F3</strain>
    </source>
</reference>
<dbReference type="RefSeq" id="WP_317015574.1">
    <property type="nucleotide sequence ID" value="NZ_CP136511.1"/>
</dbReference>
<accession>A0ABZ0E9I8</accession>
<name>A0ABZ0E9I8_9BURK</name>
<protein>
    <submittedName>
        <fullName evidence="1">Uncharacterized protein</fullName>
    </submittedName>
</protein>
<organism evidence="1 2">
    <name type="scientific">Paraburkholderia kirstenboschensis</name>
    <dbReference type="NCBI Taxonomy" id="1245436"/>
    <lineage>
        <taxon>Bacteria</taxon>
        <taxon>Pseudomonadati</taxon>
        <taxon>Pseudomonadota</taxon>
        <taxon>Betaproteobacteria</taxon>
        <taxon>Burkholderiales</taxon>
        <taxon>Burkholderiaceae</taxon>
        <taxon>Paraburkholderia</taxon>
    </lineage>
</organism>
<dbReference type="EMBL" id="CP136511">
    <property type="protein sequence ID" value="WOD13876.1"/>
    <property type="molecule type" value="Genomic_DNA"/>
</dbReference>
<keyword evidence="2" id="KW-1185">Reference proteome</keyword>
<evidence type="ECO:0000313" key="2">
    <source>
        <dbReference type="Proteomes" id="UP001302652"/>
    </source>
</evidence>
<proteinExistence type="predicted"/>
<sequence>MECLDHVRMKRQRFRLPNGLLECFLERGGPPVTGTRGCHEPRHQKLNVEAHALTSGRYCASVSDPTFSDSEGFSNGEHPKTVVARFDTCPRGHQRVLGQGSVMNDCAMQLRIVPARCQRLAGMRCAPIRL</sequence>
<dbReference type="Proteomes" id="UP001302652">
    <property type="component" value="Chromosome 3"/>
</dbReference>